<evidence type="ECO:0000313" key="4">
    <source>
        <dbReference type="Proteomes" id="UP000258533"/>
    </source>
</evidence>
<feature type="region of interest" description="Disordered" evidence="1">
    <location>
        <begin position="1"/>
        <end position="25"/>
    </location>
</feature>
<dbReference type="EMBL" id="LRTT01000001">
    <property type="protein sequence ID" value="RFD77412.1"/>
    <property type="molecule type" value="Genomic_DNA"/>
</dbReference>
<proteinExistence type="predicted"/>
<evidence type="ECO:0000313" key="3">
    <source>
        <dbReference type="EMBL" id="RFD77412.1"/>
    </source>
</evidence>
<feature type="transmembrane region" description="Helical" evidence="2">
    <location>
        <begin position="110"/>
        <end position="130"/>
    </location>
</feature>
<keyword evidence="2" id="KW-1133">Transmembrane helix</keyword>
<gene>
    <name evidence="3" type="ORF">AXE73_02080</name>
</gene>
<comment type="caution">
    <text evidence="3">The sequence shown here is derived from an EMBL/GenBank/DDBJ whole genome shotgun (WGS) entry which is preliminary data.</text>
</comment>
<evidence type="ECO:0000256" key="2">
    <source>
        <dbReference type="SAM" id="Phobius"/>
    </source>
</evidence>
<dbReference type="Proteomes" id="UP000258533">
    <property type="component" value="Unassembled WGS sequence"/>
</dbReference>
<feature type="transmembrane region" description="Helical" evidence="2">
    <location>
        <begin position="136"/>
        <end position="157"/>
    </location>
</feature>
<dbReference type="RefSeq" id="WP_115761616.1">
    <property type="nucleotide sequence ID" value="NZ_LGOY01000003.1"/>
</dbReference>
<keyword evidence="2" id="KW-0472">Membrane</keyword>
<evidence type="ECO:0000256" key="1">
    <source>
        <dbReference type="SAM" id="MobiDB-lite"/>
    </source>
</evidence>
<dbReference type="AlphaFoldDB" id="A0A3D8TGD4"/>
<protein>
    <submittedName>
        <fullName evidence="3">Uncharacterized protein</fullName>
    </submittedName>
</protein>
<sequence length="179" mass="20135">MTSSKNTNSHNRLYNNENSNGDDSFSQNFNDDWSQFVSEHKKDFNDLEKSKSAKIFRKRINQAAEPLRNIAFNTKPGPRDNTTSSWLDVDKTMDEYGDDFVAPNPHFKNVSITLIVLWSVFVLGVLGMILSVLVPYFAIYTGSVSAFLFLIGGAGLLMSRKKDNTSSEDYNEFGKGARV</sequence>
<keyword evidence="2" id="KW-0812">Transmembrane</keyword>
<name>A0A3D8TGD4_GARVA</name>
<organism evidence="3 4">
    <name type="scientific">Gardnerella vaginalis</name>
    <dbReference type="NCBI Taxonomy" id="2702"/>
    <lineage>
        <taxon>Bacteria</taxon>
        <taxon>Bacillati</taxon>
        <taxon>Actinomycetota</taxon>
        <taxon>Actinomycetes</taxon>
        <taxon>Bifidobacteriales</taxon>
        <taxon>Bifidobacteriaceae</taxon>
        <taxon>Gardnerella</taxon>
    </lineage>
</organism>
<accession>A0A3D8TGD4</accession>
<reference evidence="3 4" key="1">
    <citation type="submission" date="2016-02" db="EMBL/GenBank/DDBJ databases">
        <title>Gardnerella vaginalis Subgroups Defined by cpn60 Sequencing and Sialidase Activity in Isolates from Canada, Belgium and Kenya.</title>
        <authorList>
            <person name="Schellenberg J."/>
            <person name="Paramel Jayaprakash T."/>
            <person name="Withana Gamage N."/>
            <person name="Patterson M.H."/>
            <person name="Vaneechoutte M."/>
            <person name="Hill J.E."/>
        </authorList>
    </citation>
    <scope>NUCLEOTIDE SEQUENCE [LARGE SCALE GENOMIC DNA]</scope>
    <source>
        <strain evidence="3 4">N144</strain>
    </source>
</reference>